<dbReference type="Pfam" id="PF03372">
    <property type="entry name" value="Exo_endo_phos"/>
    <property type="match status" value="1"/>
</dbReference>
<dbReference type="Gene3D" id="3.60.10.10">
    <property type="entry name" value="Endonuclease/exonuclease/phosphatase"/>
    <property type="match status" value="1"/>
</dbReference>
<dbReference type="AlphaFoldDB" id="A0A3B1DXJ4"/>
<sequence length="242" mass="27260">WGFGTFPGQYGMALLVAPHLTINTEAIRTFRLLPWDYMPGAFLPRTPETREPWYTAEELTRFRLSSKSHWDVPVTLPNGRVVHFLCSHPTPPAFDGPEMRNKKRNHDEIRFWADYIAREPYIVDDDNQPGGLPRGAAFVILGDLNADPDEGSSFKNPIERHLLTNGRIKHSTTPTAEIEVDGLDPDDTAHFGLRVDYVLPSRGVEVLDGGVWRTPPAGVSAFPSDHYPVWADLRFPTSRTSE</sequence>
<evidence type="ECO:0000259" key="1">
    <source>
        <dbReference type="Pfam" id="PF03372"/>
    </source>
</evidence>
<protein>
    <submittedName>
        <fullName evidence="2">3-phytase</fullName>
        <ecNumber evidence="2">3.1.3.8</ecNumber>
    </submittedName>
</protein>
<gene>
    <name evidence="2" type="ORF">MNBD_PLANCTO03-748</name>
</gene>
<dbReference type="InterPro" id="IPR036691">
    <property type="entry name" value="Endo/exonu/phosph_ase_sf"/>
</dbReference>
<name>A0A3B1DXJ4_9ZZZZ</name>
<keyword evidence="2" id="KW-0378">Hydrolase</keyword>
<dbReference type="EMBL" id="UOGK01000466">
    <property type="protein sequence ID" value="VAX40908.1"/>
    <property type="molecule type" value="Genomic_DNA"/>
</dbReference>
<reference evidence="2" key="1">
    <citation type="submission" date="2018-06" db="EMBL/GenBank/DDBJ databases">
        <authorList>
            <person name="Zhirakovskaya E."/>
        </authorList>
    </citation>
    <scope>NUCLEOTIDE SEQUENCE</scope>
</reference>
<proteinExistence type="predicted"/>
<feature type="domain" description="Endonuclease/exonuclease/phosphatase" evidence="1">
    <location>
        <begin position="4"/>
        <end position="226"/>
    </location>
</feature>
<dbReference type="InterPro" id="IPR005135">
    <property type="entry name" value="Endo/exonuclease/phosphatase"/>
</dbReference>
<feature type="non-terminal residue" evidence="2">
    <location>
        <position position="1"/>
    </location>
</feature>
<organism evidence="2">
    <name type="scientific">hydrothermal vent metagenome</name>
    <dbReference type="NCBI Taxonomy" id="652676"/>
    <lineage>
        <taxon>unclassified sequences</taxon>
        <taxon>metagenomes</taxon>
        <taxon>ecological metagenomes</taxon>
    </lineage>
</organism>
<dbReference type="SUPFAM" id="SSF56219">
    <property type="entry name" value="DNase I-like"/>
    <property type="match status" value="1"/>
</dbReference>
<dbReference type="GO" id="GO:0016158">
    <property type="term" value="F:inositol hexakisphosphate 3-phosphatase activity"/>
    <property type="evidence" value="ECO:0007669"/>
    <property type="project" value="UniProtKB-EC"/>
</dbReference>
<accession>A0A3B1DXJ4</accession>
<evidence type="ECO:0000313" key="2">
    <source>
        <dbReference type="EMBL" id="VAX40908.1"/>
    </source>
</evidence>
<dbReference type="EC" id="3.1.3.8" evidence="2"/>